<keyword evidence="8" id="KW-1185">Reference proteome</keyword>
<feature type="domain" description="Peptidase M10 metallopeptidase" evidence="6">
    <location>
        <begin position="290"/>
        <end position="318"/>
    </location>
</feature>
<keyword evidence="3" id="KW-0378">Hydrolase</keyword>
<reference evidence="7" key="1">
    <citation type="submission" date="2022-01" db="EMBL/GenBank/DDBJ databases">
        <title>Genome Sequence Resource for Two Populations of Ditylenchus destructor, the Migratory Endoparasitic Phytonematode.</title>
        <authorList>
            <person name="Zhang H."/>
            <person name="Lin R."/>
            <person name="Xie B."/>
        </authorList>
    </citation>
    <scope>NUCLEOTIDE SEQUENCE</scope>
    <source>
        <strain evidence="7">BazhouSP</strain>
    </source>
</reference>
<evidence type="ECO:0000256" key="1">
    <source>
        <dbReference type="ARBA" id="ARBA00022670"/>
    </source>
</evidence>
<name>A0AAD4MYJ4_9BILA</name>
<organism evidence="7 8">
    <name type="scientific">Ditylenchus destructor</name>
    <dbReference type="NCBI Taxonomy" id="166010"/>
    <lineage>
        <taxon>Eukaryota</taxon>
        <taxon>Metazoa</taxon>
        <taxon>Ecdysozoa</taxon>
        <taxon>Nematoda</taxon>
        <taxon>Chromadorea</taxon>
        <taxon>Rhabditida</taxon>
        <taxon>Tylenchina</taxon>
        <taxon>Tylenchomorpha</taxon>
        <taxon>Sphaerularioidea</taxon>
        <taxon>Anguinidae</taxon>
        <taxon>Anguininae</taxon>
        <taxon>Ditylenchus</taxon>
    </lineage>
</organism>
<accession>A0AAD4MYJ4</accession>
<dbReference type="SUPFAM" id="SSF55486">
    <property type="entry name" value="Metalloproteases ('zincins'), catalytic domain"/>
    <property type="match status" value="1"/>
</dbReference>
<dbReference type="GO" id="GO:0008270">
    <property type="term" value="F:zinc ion binding"/>
    <property type="evidence" value="ECO:0007669"/>
    <property type="project" value="InterPro"/>
</dbReference>
<protein>
    <submittedName>
        <fullName evidence="7">Matrixin domain-containing protein</fullName>
    </submittedName>
</protein>
<dbReference type="GO" id="GO:0006508">
    <property type="term" value="P:proteolysis"/>
    <property type="evidence" value="ECO:0007669"/>
    <property type="project" value="UniProtKB-KW"/>
</dbReference>
<dbReference type="Proteomes" id="UP001201812">
    <property type="component" value="Unassembled WGS sequence"/>
</dbReference>
<evidence type="ECO:0000256" key="4">
    <source>
        <dbReference type="ARBA" id="ARBA00022833"/>
    </source>
</evidence>
<feature type="signal peptide" evidence="5">
    <location>
        <begin position="1"/>
        <end position="23"/>
    </location>
</feature>
<keyword evidence="5" id="KW-0732">Signal</keyword>
<evidence type="ECO:0000313" key="7">
    <source>
        <dbReference type="EMBL" id="KAI1710620.1"/>
    </source>
</evidence>
<evidence type="ECO:0000259" key="6">
    <source>
        <dbReference type="Pfam" id="PF00413"/>
    </source>
</evidence>
<dbReference type="AlphaFoldDB" id="A0AAD4MYJ4"/>
<dbReference type="InterPro" id="IPR001818">
    <property type="entry name" value="Pept_M10_metallopeptidase"/>
</dbReference>
<keyword evidence="2" id="KW-0479">Metal-binding</keyword>
<dbReference type="GO" id="GO:0031012">
    <property type="term" value="C:extracellular matrix"/>
    <property type="evidence" value="ECO:0007669"/>
    <property type="project" value="InterPro"/>
</dbReference>
<evidence type="ECO:0000256" key="3">
    <source>
        <dbReference type="ARBA" id="ARBA00022801"/>
    </source>
</evidence>
<dbReference type="Pfam" id="PF00413">
    <property type="entry name" value="Peptidase_M10"/>
    <property type="match status" value="1"/>
</dbReference>
<keyword evidence="4" id="KW-0862">Zinc</keyword>
<feature type="chain" id="PRO_5041947383" evidence="5">
    <location>
        <begin position="24"/>
        <end position="362"/>
    </location>
</feature>
<comment type="caution">
    <text evidence="7">The sequence shown here is derived from an EMBL/GenBank/DDBJ whole genome shotgun (WGS) entry which is preliminary data.</text>
</comment>
<dbReference type="Gene3D" id="3.40.390.10">
    <property type="entry name" value="Collagenase (Catalytic Domain)"/>
    <property type="match status" value="1"/>
</dbReference>
<proteinExistence type="predicted"/>
<sequence length="362" mass="41668">MSLYTNSWIIIALSLSFIAQVRLNNSNSLNVSKTAEEPSDPHPALHTEDPVASQFFGRAQNRVKRSRNSTLSLKIKDGLKQILPDFDTGRSSNRGPSVLYCSVNVTVVKPHFTSEEWENVKRNFKRFVPEVIHQTNIIYGFSRNQINGTRLLFYPKNIKMLSCDTPDRLPELCINSVIKQTMNFSHIRNELYRVFKRTDNRKGDPTCLNLVFTSLFLDDYKTDGISNVPAASKLRLVFPIINKGFTLKKYYSYGLCHYNPNNEDDKARNIISLKLTPSRLKDPKYTRGRAWVLAHEIGHTLGAEHSSDDRRLMKAVKDRGEEERWTEEDAVLNEDNHIETEPFVDYMVDVGIQKYECPQSME</sequence>
<evidence type="ECO:0000313" key="8">
    <source>
        <dbReference type="Proteomes" id="UP001201812"/>
    </source>
</evidence>
<gene>
    <name evidence="7" type="ORF">DdX_10682</name>
</gene>
<dbReference type="GO" id="GO:0004222">
    <property type="term" value="F:metalloendopeptidase activity"/>
    <property type="evidence" value="ECO:0007669"/>
    <property type="project" value="InterPro"/>
</dbReference>
<evidence type="ECO:0000256" key="5">
    <source>
        <dbReference type="SAM" id="SignalP"/>
    </source>
</evidence>
<keyword evidence="1" id="KW-0645">Protease</keyword>
<dbReference type="EMBL" id="JAKKPZ010000025">
    <property type="protein sequence ID" value="KAI1710620.1"/>
    <property type="molecule type" value="Genomic_DNA"/>
</dbReference>
<dbReference type="InterPro" id="IPR024079">
    <property type="entry name" value="MetalloPept_cat_dom_sf"/>
</dbReference>
<evidence type="ECO:0000256" key="2">
    <source>
        <dbReference type="ARBA" id="ARBA00022723"/>
    </source>
</evidence>